<protein>
    <recommendedName>
        <fullName evidence="1">non-specific serine/threonine protein kinase</fullName>
        <ecNumber evidence="1">2.7.11.1</ecNumber>
    </recommendedName>
</protein>
<keyword evidence="3" id="KW-0547">Nucleotide-binding</keyword>
<dbReference type="Pfam" id="PF00069">
    <property type="entry name" value="Pkinase"/>
    <property type="match status" value="1"/>
</dbReference>
<dbReference type="InterPro" id="IPR000719">
    <property type="entry name" value="Prot_kinase_dom"/>
</dbReference>
<feature type="transmembrane region" description="Helical" evidence="6">
    <location>
        <begin position="783"/>
        <end position="810"/>
    </location>
</feature>
<dbReference type="RefSeq" id="XP_002672512.1">
    <property type="nucleotide sequence ID" value="XM_002672466.1"/>
</dbReference>
<proteinExistence type="predicted"/>
<dbReference type="Gene3D" id="2.120.10.30">
    <property type="entry name" value="TolB, C-terminal domain"/>
    <property type="match status" value="2"/>
</dbReference>
<keyword evidence="4" id="KW-0418">Kinase</keyword>
<dbReference type="PANTHER" id="PTHR43671">
    <property type="entry name" value="SERINE/THREONINE-PROTEIN KINASE NEK"/>
    <property type="match status" value="1"/>
</dbReference>
<dbReference type="Gene3D" id="2.10.25.10">
    <property type="entry name" value="Laminin"/>
    <property type="match status" value="1"/>
</dbReference>
<dbReference type="SMART" id="SM00220">
    <property type="entry name" value="S_TKc"/>
    <property type="match status" value="1"/>
</dbReference>
<dbReference type="EMBL" id="GG738897">
    <property type="protein sequence ID" value="EFC39768.1"/>
    <property type="molecule type" value="Genomic_DNA"/>
</dbReference>
<feature type="domain" description="Protein kinase" evidence="7">
    <location>
        <begin position="859"/>
        <end position="1117"/>
    </location>
</feature>
<dbReference type="AlphaFoldDB" id="D2VTR0"/>
<evidence type="ECO:0000313" key="8">
    <source>
        <dbReference type="EMBL" id="EFC39768.1"/>
    </source>
</evidence>
<dbReference type="InterPro" id="IPR011042">
    <property type="entry name" value="6-blade_b-propeller_TolB-like"/>
</dbReference>
<evidence type="ECO:0000256" key="2">
    <source>
        <dbReference type="ARBA" id="ARBA00022679"/>
    </source>
</evidence>
<dbReference type="EC" id="2.7.11.1" evidence="1"/>
<dbReference type="GO" id="GO:0005524">
    <property type="term" value="F:ATP binding"/>
    <property type="evidence" value="ECO:0007669"/>
    <property type="project" value="UniProtKB-KW"/>
</dbReference>
<evidence type="ECO:0000256" key="3">
    <source>
        <dbReference type="ARBA" id="ARBA00022741"/>
    </source>
</evidence>
<gene>
    <name evidence="8" type="ORF">NAEGRDRAFT_72391</name>
</gene>
<dbReference type="eggNOG" id="KOG0589">
    <property type="taxonomic scope" value="Eukaryota"/>
</dbReference>
<dbReference type="OrthoDB" id="5979581at2759"/>
<dbReference type="InterPro" id="IPR000742">
    <property type="entry name" value="EGF"/>
</dbReference>
<reference evidence="8 9" key="1">
    <citation type="journal article" date="2010" name="Cell">
        <title>The genome of Naegleria gruberi illuminates early eukaryotic versatility.</title>
        <authorList>
            <person name="Fritz-Laylin L.K."/>
            <person name="Prochnik S.E."/>
            <person name="Ginger M.L."/>
            <person name="Dacks J.B."/>
            <person name="Carpenter M.L."/>
            <person name="Field M.C."/>
            <person name="Kuo A."/>
            <person name="Paredez A."/>
            <person name="Chapman J."/>
            <person name="Pham J."/>
            <person name="Shu S."/>
            <person name="Neupane R."/>
            <person name="Cipriano M."/>
            <person name="Mancuso J."/>
            <person name="Tu H."/>
            <person name="Salamov A."/>
            <person name="Lindquist E."/>
            <person name="Shapiro H."/>
            <person name="Lucas S."/>
            <person name="Grigoriev I.V."/>
            <person name="Cande W.Z."/>
            <person name="Fulton C."/>
            <person name="Rokhsar D.S."/>
            <person name="Dawson S.C."/>
        </authorList>
    </citation>
    <scope>NUCLEOTIDE SEQUENCE [LARGE SCALE GENOMIC DNA]</scope>
    <source>
        <strain evidence="8 9">NEG-M</strain>
    </source>
</reference>
<evidence type="ECO:0000313" key="9">
    <source>
        <dbReference type="Proteomes" id="UP000006671"/>
    </source>
</evidence>
<dbReference type="InterPro" id="IPR008271">
    <property type="entry name" value="Ser/Thr_kinase_AS"/>
</dbReference>
<dbReference type="PROSITE" id="PS50011">
    <property type="entry name" value="PROTEIN_KINASE_DOM"/>
    <property type="match status" value="1"/>
</dbReference>
<keyword evidence="2" id="KW-0808">Transferase</keyword>
<evidence type="ECO:0000259" key="7">
    <source>
        <dbReference type="PROSITE" id="PS50011"/>
    </source>
</evidence>
<keyword evidence="9" id="KW-1185">Reference proteome</keyword>
<keyword evidence="5" id="KW-0067">ATP-binding</keyword>
<dbReference type="InterPro" id="IPR050660">
    <property type="entry name" value="NEK_Ser/Thr_kinase"/>
</dbReference>
<dbReference type="Gene3D" id="1.10.510.10">
    <property type="entry name" value="Transferase(Phosphotransferase) domain 1"/>
    <property type="match status" value="1"/>
</dbReference>
<dbReference type="GO" id="GO:0004674">
    <property type="term" value="F:protein serine/threonine kinase activity"/>
    <property type="evidence" value="ECO:0007669"/>
    <property type="project" value="UniProtKB-EC"/>
</dbReference>
<dbReference type="PANTHER" id="PTHR43671:SF13">
    <property type="entry name" value="SERINE_THREONINE-PROTEIN KINASE NEK2"/>
    <property type="match status" value="1"/>
</dbReference>
<name>D2VTR0_NAEGR</name>
<keyword evidence="6" id="KW-0812">Transmembrane</keyword>
<dbReference type="Proteomes" id="UP000006671">
    <property type="component" value="Unassembled WGS sequence"/>
</dbReference>
<evidence type="ECO:0000256" key="5">
    <source>
        <dbReference type="ARBA" id="ARBA00022840"/>
    </source>
</evidence>
<dbReference type="PROSITE" id="PS00022">
    <property type="entry name" value="EGF_1"/>
    <property type="match status" value="2"/>
</dbReference>
<dbReference type="VEuPathDB" id="AmoebaDB:NAEGRDRAFT_72391"/>
<dbReference type="KEGG" id="ngr:NAEGRDRAFT_72391"/>
<dbReference type="SUPFAM" id="SSF56112">
    <property type="entry name" value="Protein kinase-like (PK-like)"/>
    <property type="match status" value="1"/>
</dbReference>
<sequence length="1118" mass="124514">MNSLIDSSTKTIIGEKDSFGYEGDDLVNSYSNVRFYEPGSLIVKNTMVYLVDKSNNCIRKIDVSNKIVSTFSGGFINHPYGEDLPRFEISQVNVLYKPFIYNDELYFVEQHLIIRKVSKIDGLIKTVFGVSSKLKTETSPTRTFKSILSLFCFPNGDLVISGYHDLHVLNLDTLRMRYFQINYSNPISSITGFGNSFDNGTMYIGFVSSDGIYKYQNETLQDSSKIEYSVNEFSILNNTLYYISSGILIKVEWKNQSSDWIEFPVSISRVAYDSIYGKIYVANGYRIYEANLDDLSLRKVGGIDGGTYSGTYVDFDGYSGENVNATQSAMSINSIYAHNGVIYIATVSSYIYTIVDGIAKTIVGSNPSSNLLGMDMNSFCRDPNQNLIYIIDKNVLKKYDEKTGEITSLLPAVKPFLSFSLVLLDSFMFALFPRVDVKMVFSLYDNMIYVADYCRIIQIDPKTLKYQKVAGKECGTVIPDIPALNSPLGKQSTKGLSVNPKNGDIYICYPDFFGKIEKSSGMIRVFFWNPLNSPFESEDGIIVENDKRIGVIGSSHSISDDLHYFCTANTIRVLERLQNGSFYLKSIVGTGTDGYSGDNLPAVSSKLSQIKSFYVKENGDIIILDSGNNIIRKYVKKTGLLVTIAGKPREQSTYFNGDLKGVETSFIGFGYTIDVNEKSDETLFLETVSTNGVTSLIRKLYPVCEGGAQFNSFNNTCDCLSGFYGDKCQPITCNGTSSSDSKSCNGKGSCVGLDICNCITGFDGQFCERSSLDNLANDQSTTVLVVAIVIPIVGIGLIIVIIVVVVIILLSMKKKKAVKRNEIANATIVEMSDFPSSSVIISSSMGSNVSDNEDVLSRYINMVRIGQGAFGSVFKVTDTKCGNKIKAVKFVKFESFTDLNTIMKEASQFSNIRHPNILIINDYFITKDNLLCMDMDYFENGDLTRFTKKETCSEDIIRKIMKQVLSALDYVHSELSIIHRDIKPSNIFIRNLSGNDIEVVLADFGLAKKHQEMKGHSYAGTPLFMSPEIALGSCYSFNTDIFSLGVSIYQIMTKDETISIGNLLMGNQSANAVSILTKQMEAEQQYSNELMEIVIKMLDRNQETRPSARQILQMPYFK</sequence>
<organism evidence="9">
    <name type="scientific">Naegleria gruberi</name>
    <name type="common">Amoeba</name>
    <dbReference type="NCBI Taxonomy" id="5762"/>
    <lineage>
        <taxon>Eukaryota</taxon>
        <taxon>Discoba</taxon>
        <taxon>Heterolobosea</taxon>
        <taxon>Tetramitia</taxon>
        <taxon>Eutetramitia</taxon>
        <taxon>Vahlkampfiidae</taxon>
        <taxon>Naegleria</taxon>
    </lineage>
</organism>
<keyword evidence="6" id="KW-0472">Membrane</keyword>
<evidence type="ECO:0000256" key="4">
    <source>
        <dbReference type="ARBA" id="ARBA00022777"/>
    </source>
</evidence>
<evidence type="ECO:0000256" key="1">
    <source>
        <dbReference type="ARBA" id="ARBA00012513"/>
    </source>
</evidence>
<accession>D2VTR0</accession>
<dbReference type="InterPro" id="IPR011009">
    <property type="entry name" value="Kinase-like_dom_sf"/>
</dbReference>
<dbReference type="PROSITE" id="PS01186">
    <property type="entry name" value="EGF_2"/>
    <property type="match status" value="2"/>
</dbReference>
<dbReference type="PROSITE" id="PS00108">
    <property type="entry name" value="PROTEIN_KINASE_ST"/>
    <property type="match status" value="1"/>
</dbReference>
<evidence type="ECO:0000256" key="6">
    <source>
        <dbReference type="SAM" id="Phobius"/>
    </source>
</evidence>
<dbReference type="SUPFAM" id="SSF63825">
    <property type="entry name" value="YWTD domain"/>
    <property type="match status" value="2"/>
</dbReference>
<dbReference type="GeneID" id="8854302"/>
<keyword evidence="6" id="KW-1133">Transmembrane helix</keyword>
<dbReference type="InParanoid" id="D2VTR0"/>